<name>A0A7R9KUJ8_9ACAR</name>
<gene>
    <name evidence="5" type="ORF">OSB1V03_LOCUS8928</name>
</gene>
<feature type="region of interest" description="Disordered" evidence="2">
    <location>
        <begin position="1159"/>
        <end position="1183"/>
    </location>
</feature>
<evidence type="ECO:0000256" key="2">
    <source>
        <dbReference type="SAM" id="MobiDB-lite"/>
    </source>
</evidence>
<feature type="compositionally biased region" description="Pro residues" evidence="2">
    <location>
        <begin position="536"/>
        <end position="557"/>
    </location>
</feature>
<dbReference type="PROSITE" id="PS51549">
    <property type="entry name" value="DM13"/>
    <property type="match status" value="2"/>
</dbReference>
<dbReference type="AlphaFoldDB" id="A0A7R9KUJ8"/>
<feature type="domain" description="DOMON" evidence="3">
    <location>
        <begin position="325"/>
        <end position="457"/>
    </location>
</feature>
<dbReference type="InterPro" id="IPR052126">
    <property type="entry name" value="Spindle_Org/Thrombomodulin"/>
</dbReference>
<feature type="region of interest" description="Disordered" evidence="2">
    <location>
        <begin position="989"/>
        <end position="1064"/>
    </location>
</feature>
<evidence type="ECO:0000256" key="1">
    <source>
        <dbReference type="ARBA" id="ARBA00022737"/>
    </source>
</evidence>
<dbReference type="CDD" id="cd09631">
    <property type="entry name" value="DOMON_DOH"/>
    <property type="match status" value="1"/>
</dbReference>
<feature type="region of interest" description="Disordered" evidence="2">
    <location>
        <begin position="944"/>
        <end position="966"/>
    </location>
</feature>
<dbReference type="Proteomes" id="UP000759131">
    <property type="component" value="Unassembled WGS sequence"/>
</dbReference>
<dbReference type="InterPro" id="IPR019545">
    <property type="entry name" value="DM13_domain"/>
</dbReference>
<evidence type="ECO:0000259" key="3">
    <source>
        <dbReference type="PROSITE" id="PS50836"/>
    </source>
</evidence>
<dbReference type="PANTHER" id="PTHR24036">
    <property type="entry name" value="SKELETOR-RELATED"/>
    <property type="match status" value="1"/>
</dbReference>
<dbReference type="InterPro" id="IPR005018">
    <property type="entry name" value="DOMON_domain"/>
</dbReference>
<dbReference type="PANTHER" id="PTHR24036:SF13">
    <property type="entry name" value="PROTEIN SKELETOR, ISOFORMS D_E"/>
    <property type="match status" value="1"/>
</dbReference>
<sequence>MKDVYFGTLIGKLAKYSHEVNGEVYAVDESTLFIKNFNYDGQGPQTFFWAGNSQTPDDSGFIIPDEKGSTKSLNAYQNQNIVLRLPEGKTLRDINWLSVWCREFKVNFGDIAIDKNLDIPSPVEIPALSRLAHDVRSGPITIVDAQTFLVPNFYYDGQGPAGYWWATKGPRQAPTGLRLKDENGSPAPLRRYSGETVVISLPDDKTIYDYDWLGVWCEEFNVDFGHIRIPQHIRVPPSPKMLGIKPEVSHTNRRTDKEKAIIGLAPPPVPQISTEAPEVDSRRVVRPTRRIPSAPKRAAIILTLFTKINHILQTKLNCEVLYDELGYEIRWVMDGDDIVMQLVGKVEPNEYMSFGLSKDDSKSEMIGSDAVVAYVAQGGNGKAVDYFLASKEQCVGNRGSCPDIKQKGATDSVTLLHAAVVNGFSMVTFKRPQLGLDEQYDQHIYSDGPQAVMWAIGPLNERQETSYHRLHNTGDMFIDFARTPKWNCPLPDETIKSMRPPGAAPAPGPDSQQGSKPSARPQLRPQAAGPAESQPQPQPRPQYQPRPAPPPPPPQPQPQQVQAGPRPNPNAWRVPPIVCPADTTLRAQIGPTGGTKGYQSITGKVGWGLAWYINGLLIPELTLQRGKTYTFIVEGGNERNNSARRHPLYLSDDPNGGFDHKTDAERQNEQIFGGVGITPDGTILPTSEGRLCEWKVNLRDPRRPDDYPNFFDFQRSLSLDCAQGNSGVLRFTPDNQTPDLIYYHCYTHRNLGWKIHVVDNCDQHQLFGQSSVPKASVLKPDPMLLKGGPGGQDVNEKSSQSDGTVYFPDMKRISPTNGSRPTGAGEGPRPQAPPPVYKPSVRPLIALQKPNYKHNKQHVSPKPVVPQIPPPNAQYVPLSLPPIAGQPYHGPPPYLFSYPSPQQGFGNFPIGPIKPFDQIFRPPPPQQSPAHVSPVQYMPIPLDSVQQPQHHTGGGGGTDAQSSPIDNLHAGFVPMLIKTANQSIVKHFEHKSQHNTPSRQGVLAPGAISNTGQGYGKRTKPIHPQQQQQRQPQPQHTSPSSAQPTQPSSSYASPSSQPQPSPTTIHNTAIVVDESPLKSEQEVSPKTTVIVSPMAGQLTKEQLKNRTDHTILNDVMRLIAQNAPAIAPTVSYRSVRHVSAAQDIDVLNYRAKRDTQYSHYNNDRHDYHGNNGQQHRYRSPASDDCHRAKALSVLSLLFTTV</sequence>
<accession>A0A7R9KUJ8</accession>
<evidence type="ECO:0000259" key="4">
    <source>
        <dbReference type="PROSITE" id="PS51549"/>
    </source>
</evidence>
<feature type="non-terminal residue" evidence="5">
    <location>
        <position position="1"/>
    </location>
</feature>
<dbReference type="PROSITE" id="PS50836">
    <property type="entry name" value="DOMON"/>
    <property type="match status" value="1"/>
</dbReference>
<keyword evidence="6" id="KW-1185">Reference proteome</keyword>
<feature type="compositionally biased region" description="Low complexity" evidence="2">
    <location>
        <begin position="1024"/>
        <end position="1064"/>
    </location>
</feature>
<feature type="region of interest" description="Disordered" evidence="2">
    <location>
        <begin position="778"/>
        <end position="839"/>
    </location>
</feature>
<dbReference type="Pfam" id="PF10517">
    <property type="entry name" value="DM13"/>
    <property type="match status" value="2"/>
</dbReference>
<evidence type="ECO:0000313" key="6">
    <source>
        <dbReference type="Proteomes" id="UP000759131"/>
    </source>
</evidence>
<evidence type="ECO:0000313" key="5">
    <source>
        <dbReference type="EMBL" id="CAD7628507.1"/>
    </source>
</evidence>
<feature type="compositionally biased region" description="Basic and acidic residues" evidence="2">
    <location>
        <begin position="1159"/>
        <end position="1168"/>
    </location>
</feature>
<reference evidence="5" key="1">
    <citation type="submission" date="2020-11" db="EMBL/GenBank/DDBJ databases">
        <authorList>
            <person name="Tran Van P."/>
        </authorList>
    </citation>
    <scope>NUCLEOTIDE SEQUENCE</scope>
</reference>
<proteinExistence type="predicted"/>
<dbReference type="OrthoDB" id="2448405at2759"/>
<dbReference type="SMART" id="SM00686">
    <property type="entry name" value="DM13"/>
    <property type="match status" value="2"/>
</dbReference>
<dbReference type="Pfam" id="PF03351">
    <property type="entry name" value="DOMON"/>
    <property type="match status" value="1"/>
</dbReference>
<organism evidence="5">
    <name type="scientific">Medioppia subpectinata</name>
    <dbReference type="NCBI Taxonomy" id="1979941"/>
    <lineage>
        <taxon>Eukaryota</taxon>
        <taxon>Metazoa</taxon>
        <taxon>Ecdysozoa</taxon>
        <taxon>Arthropoda</taxon>
        <taxon>Chelicerata</taxon>
        <taxon>Arachnida</taxon>
        <taxon>Acari</taxon>
        <taxon>Acariformes</taxon>
        <taxon>Sarcoptiformes</taxon>
        <taxon>Oribatida</taxon>
        <taxon>Brachypylina</taxon>
        <taxon>Oppioidea</taxon>
        <taxon>Oppiidae</taxon>
        <taxon>Medioppia</taxon>
    </lineage>
</organism>
<dbReference type="InterPro" id="IPR045266">
    <property type="entry name" value="DOH_DOMON"/>
</dbReference>
<feature type="domain" description="DM13" evidence="4">
    <location>
        <begin position="123"/>
        <end position="230"/>
    </location>
</feature>
<feature type="region of interest" description="Disordered" evidence="2">
    <location>
        <begin position="491"/>
        <end position="576"/>
    </location>
</feature>
<feature type="domain" description="DM13" evidence="4">
    <location>
        <begin position="7"/>
        <end position="114"/>
    </location>
</feature>
<dbReference type="SMART" id="SM00664">
    <property type="entry name" value="DoH"/>
    <property type="match status" value="1"/>
</dbReference>
<protein>
    <recommendedName>
        <fullName evidence="7">Protein Skeletor</fullName>
    </recommendedName>
</protein>
<dbReference type="EMBL" id="CAJPIZ010005775">
    <property type="protein sequence ID" value="CAG2108937.1"/>
    <property type="molecule type" value="Genomic_DNA"/>
</dbReference>
<keyword evidence="1" id="KW-0677">Repeat</keyword>
<dbReference type="EMBL" id="OC860350">
    <property type="protein sequence ID" value="CAD7628507.1"/>
    <property type="molecule type" value="Genomic_DNA"/>
</dbReference>
<evidence type="ECO:0008006" key="7">
    <source>
        <dbReference type="Google" id="ProtNLM"/>
    </source>
</evidence>